<keyword evidence="2" id="KW-1185">Reference proteome</keyword>
<name>A0ABM8PTY6_9HYPH</name>
<organism evidence="1 2">
    <name type="scientific">Pseudorhizobium endolithicum</name>
    <dbReference type="NCBI Taxonomy" id="1191678"/>
    <lineage>
        <taxon>Bacteria</taxon>
        <taxon>Pseudomonadati</taxon>
        <taxon>Pseudomonadota</taxon>
        <taxon>Alphaproteobacteria</taxon>
        <taxon>Hyphomicrobiales</taxon>
        <taxon>Rhizobiaceae</taxon>
        <taxon>Rhizobium/Agrobacterium group</taxon>
        <taxon>Pseudorhizobium</taxon>
    </lineage>
</organism>
<reference evidence="1 2" key="1">
    <citation type="submission" date="2020-11" db="EMBL/GenBank/DDBJ databases">
        <authorList>
            <person name="Lassalle F."/>
        </authorList>
    </citation>
    <scope>NUCLEOTIDE SEQUENCE [LARGE SCALE GENOMIC DNA]</scope>
    <source>
        <strain evidence="1 2">JC140</strain>
    </source>
</reference>
<dbReference type="Proteomes" id="UP000606921">
    <property type="component" value="Unassembled WGS sequence"/>
</dbReference>
<dbReference type="RefSeq" id="WP_142593513.1">
    <property type="nucleotide sequence ID" value="NZ_CABFWF030000014.1"/>
</dbReference>
<gene>
    <name evidence="1" type="ORF">REJC140_01374</name>
</gene>
<dbReference type="EMBL" id="CABFWF030000014">
    <property type="protein sequence ID" value="CAD7048389.1"/>
    <property type="molecule type" value="Genomic_DNA"/>
</dbReference>
<evidence type="ECO:0000313" key="2">
    <source>
        <dbReference type="Proteomes" id="UP000606921"/>
    </source>
</evidence>
<comment type="caution">
    <text evidence="1">The sequence shown here is derived from an EMBL/GenBank/DDBJ whole genome shotgun (WGS) entry which is preliminary data.</text>
</comment>
<accession>A0ABM8PTY6</accession>
<proteinExistence type="predicted"/>
<sequence>MQVRLLMSIFGWVNRQGRRQAKSHGPERERTRRRDLDRYNDYILRDIGFHDGYYRPRSRRNPSEF</sequence>
<evidence type="ECO:0008006" key="3">
    <source>
        <dbReference type="Google" id="ProtNLM"/>
    </source>
</evidence>
<protein>
    <recommendedName>
        <fullName evidence="3">DUF1127 domain-containing protein</fullName>
    </recommendedName>
</protein>
<evidence type="ECO:0000313" key="1">
    <source>
        <dbReference type="EMBL" id="CAD7048389.1"/>
    </source>
</evidence>